<feature type="compositionally biased region" description="Low complexity" evidence="5">
    <location>
        <begin position="438"/>
        <end position="466"/>
    </location>
</feature>
<dbReference type="AlphaFoldDB" id="A0A8J6CJ63"/>
<keyword evidence="3" id="KW-0653">Protein transport</keyword>
<dbReference type="CDD" id="cd03561">
    <property type="entry name" value="VHS"/>
    <property type="match status" value="1"/>
</dbReference>
<dbReference type="InterPro" id="IPR044836">
    <property type="entry name" value="TOL_plant"/>
</dbReference>
<gene>
    <name evidence="8" type="ORF">KFE25_006038</name>
</gene>
<dbReference type="InterPro" id="IPR002014">
    <property type="entry name" value="VHS_dom"/>
</dbReference>
<accession>A0A8J6CJ63</accession>
<dbReference type="EMBL" id="JAGTXO010000002">
    <property type="protein sequence ID" value="KAG8469583.1"/>
    <property type="molecule type" value="Genomic_DNA"/>
</dbReference>
<dbReference type="GO" id="GO:0005737">
    <property type="term" value="C:cytoplasm"/>
    <property type="evidence" value="ECO:0007669"/>
    <property type="project" value="UniProtKB-ARBA"/>
</dbReference>
<feature type="compositionally biased region" description="Acidic residues" evidence="5">
    <location>
        <begin position="228"/>
        <end position="237"/>
    </location>
</feature>
<dbReference type="InterPro" id="IPR038425">
    <property type="entry name" value="GAT_sf"/>
</dbReference>
<evidence type="ECO:0000256" key="3">
    <source>
        <dbReference type="ARBA" id="ARBA00022927"/>
    </source>
</evidence>
<dbReference type="PROSITE" id="PS50909">
    <property type="entry name" value="GAT"/>
    <property type="match status" value="1"/>
</dbReference>
<dbReference type="GO" id="GO:0035091">
    <property type="term" value="F:phosphatidylinositol binding"/>
    <property type="evidence" value="ECO:0007669"/>
    <property type="project" value="InterPro"/>
</dbReference>
<dbReference type="InterPro" id="IPR004152">
    <property type="entry name" value="GAT_dom"/>
</dbReference>
<dbReference type="Proteomes" id="UP000751190">
    <property type="component" value="Unassembled WGS sequence"/>
</dbReference>
<dbReference type="PANTHER" id="PTHR45898:SF4">
    <property type="entry name" value="TARGET OF MYB PROTEIN 1"/>
    <property type="match status" value="1"/>
</dbReference>
<evidence type="ECO:0000259" key="7">
    <source>
        <dbReference type="PROSITE" id="PS50909"/>
    </source>
</evidence>
<evidence type="ECO:0000313" key="9">
    <source>
        <dbReference type="Proteomes" id="UP000751190"/>
    </source>
</evidence>
<dbReference type="Pfam" id="PF00790">
    <property type="entry name" value="VHS"/>
    <property type="match status" value="1"/>
</dbReference>
<evidence type="ECO:0000256" key="5">
    <source>
        <dbReference type="SAM" id="MobiDB-lite"/>
    </source>
</evidence>
<proteinExistence type="predicted"/>
<evidence type="ECO:0000259" key="6">
    <source>
        <dbReference type="PROSITE" id="PS50179"/>
    </source>
</evidence>
<dbReference type="InterPro" id="IPR008942">
    <property type="entry name" value="ENTH_VHS"/>
</dbReference>
<feature type="region of interest" description="Disordered" evidence="5">
    <location>
        <begin position="436"/>
        <end position="469"/>
    </location>
</feature>
<dbReference type="GO" id="GO:0043130">
    <property type="term" value="F:ubiquitin binding"/>
    <property type="evidence" value="ECO:0007669"/>
    <property type="project" value="InterPro"/>
</dbReference>
<keyword evidence="2" id="KW-0813">Transport</keyword>
<comment type="subcellular location">
    <subcellularLocation>
        <location evidence="1">Membrane</location>
        <topology evidence="1">Peripheral membrane protein</topology>
    </subcellularLocation>
</comment>
<dbReference type="PROSITE" id="PS50179">
    <property type="entry name" value="VHS"/>
    <property type="match status" value="1"/>
</dbReference>
<organism evidence="8 9">
    <name type="scientific">Diacronema lutheri</name>
    <name type="common">Unicellular marine alga</name>
    <name type="synonym">Monochrysis lutheri</name>
    <dbReference type="NCBI Taxonomy" id="2081491"/>
    <lineage>
        <taxon>Eukaryota</taxon>
        <taxon>Haptista</taxon>
        <taxon>Haptophyta</taxon>
        <taxon>Pavlovophyceae</taxon>
        <taxon>Pavlovales</taxon>
        <taxon>Pavlovaceae</taxon>
        <taxon>Diacronema</taxon>
    </lineage>
</organism>
<dbReference type="GO" id="GO:0043328">
    <property type="term" value="P:protein transport to vacuole involved in ubiquitin-dependent protein catabolic process via the multivesicular body sorting pathway"/>
    <property type="evidence" value="ECO:0007669"/>
    <property type="project" value="InterPro"/>
</dbReference>
<dbReference type="Gene3D" id="1.20.58.160">
    <property type="match status" value="1"/>
</dbReference>
<reference evidence="8" key="1">
    <citation type="submission" date="2021-05" db="EMBL/GenBank/DDBJ databases">
        <title>The genome of the haptophyte Pavlova lutheri (Diacronema luteri, Pavlovales) - a model for lipid biosynthesis in eukaryotic algae.</title>
        <authorList>
            <person name="Hulatt C.J."/>
            <person name="Posewitz M.C."/>
        </authorList>
    </citation>
    <scope>NUCLEOTIDE SEQUENCE</scope>
    <source>
        <strain evidence="8">NIVA-4/92</strain>
    </source>
</reference>
<dbReference type="SUPFAM" id="SSF89009">
    <property type="entry name" value="GAT-like domain"/>
    <property type="match status" value="1"/>
</dbReference>
<evidence type="ECO:0000256" key="2">
    <source>
        <dbReference type="ARBA" id="ARBA00022448"/>
    </source>
</evidence>
<evidence type="ECO:0008006" key="10">
    <source>
        <dbReference type="Google" id="ProtNLM"/>
    </source>
</evidence>
<dbReference type="SMART" id="SM00288">
    <property type="entry name" value="VHS"/>
    <property type="match status" value="1"/>
</dbReference>
<feature type="domain" description="VHS" evidence="6">
    <location>
        <begin position="23"/>
        <end position="149"/>
    </location>
</feature>
<feature type="region of interest" description="Disordered" evidence="5">
    <location>
        <begin position="221"/>
        <end position="240"/>
    </location>
</feature>
<dbReference type="OrthoDB" id="2018246at2759"/>
<dbReference type="PANTHER" id="PTHR45898">
    <property type="entry name" value="TOM1-LIKE PROTEIN"/>
    <property type="match status" value="1"/>
</dbReference>
<sequence>MNFNFTFNTPAGPTELDELVNRATDRLRTSPDWAENLEICDIITQGGERAIADACRAIRRRMCDKSANVALLALTLLETCMKNCPEAFHDQVAAKDFQSDITRLATGRGEVAAKALSLVEMWADAFQSEGHPQFGQTYASLRSKGVLFPPRDMGSAAPLFTPPPSAAPAVTTGAVQPAGGARVEREAPVFVQNLREADAEQSAEKAKNRNWTFGFLPGYSALPSNDHNDDDDDDDGANFERARPDARHAEEGGAGEYARAAPVAAVRRTDAPVEPLVPPLSDPANLRADLAEVANNATVLRDCLSTIEPAAGALLEGDELINELLLRLRALEPRIVELIESGQVVEEELMAELLRVHATVQTVFTSYDEKLAECLAADDGGGHSQHEAEAATAPVDLLNPREASRGIGAYAGAQQPSIELDELAAVLIANELEDEGGARAATPSTTPTAQPHAAAANAPEPWVSAPATPPPPVPPLAHAYAAHGACTGSAWTSPVAAAELARQAPALAYGQAGQTGQGPTVPPASAFNPFA</sequence>
<comment type="caution">
    <text evidence="8">The sequence shown here is derived from an EMBL/GenBank/DDBJ whole genome shotgun (WGS) entry which is preliminary data.</text>
</comment>
<evidence type="ECO:0000313" key="8">
    <source>
        <dbReference type="EMBL" id="KAG8469583.1"/>
    </source>
</evidence>
<keyword evidence="4" id="KW-0472">Membrane</keyword>
<evidence type="ECO:0000256" key="4">
    <source>
        <dbReference type="ARBA" id="ARBA00023136"/>
    </source>
</evidence>
<protein>
    <recommendedName>
        <fullName evidence="10">VHS domain-containing protein</fullName>
    </recommendedName>
</protein>
<dbReference type="SUPFAM" id="SSF48464">
    <property type="entry name" value="ENTH/VHS domain"/>
    <property type="match status" value="1"/>
</dbReference>
<dbReference type="Gene3D" id="1.25.40.90">
    <property type="match status" value="1"/>
</dbReference>
<feature type="domain" description="GAT" evidence="7">
    <location>
        <begin position="281"/>
        <end position="372"/>
    </location>
</feature>
<dbReference type="Pfam" id="PF03127">
    <property type="entry name" value="GAT"/>
    <property type="match status" value="1"/>
</dbReference>
<evidence type="ECO:0000256" key="1">
    <source>
        <dbReference type="ARBA" id="ARBA00004170"/>
    </source>
</evidence>
<dbReference type="GO" id="GO:0016020">
    <property type="term" value="C:membrane"/>
    <property type="evidence" value="ECO:0007669"/>
    <property type="project" value="UniProtKB-SubCell"/>
</dbReference>
<keyword evidence="9" id="KW-1185">Reference proteome</keyword>
<feature type="region of interest" description="Disordered" evidence="5">
    <location>
        <begin position="511"/>
        <end position="531"/>
    </location>
</feature>
<name>A0A8J6CJ63_DIALT</name>